<protein>
    <recommendedName>
        <fullName evidence="4">Interferon/interleukin receptor domain-containing protein</fullName>
    </recommendedName>
</protein>
<dbReference type="Ensembl" id="ENSDCDT00010012176.1">
    <property type="protein sequence ID" value="ENSDCDP00010011639.1"/>
    <property type="gene ID" value="ENSDCDG00010005173.1"/>
</dbReference>
<keyword evidence="2" id="KW-0812">Transmembrane</keyword>
<dbReference type="GeneTree" id="ENSGT00970000198121"/>
<evidence type="ECO:0000313" key="6">
    <source>
        <dbReference type="Proteomes" id="UP000694580"/>
    </source>
</evidence>
<keyword evidence="2" id="KW-1133">Transmembrane helix</keyword>
<dbReference type="RefSeq" id="XP_028851135.1">
    <property type="nucleotide sequence ID" value="XM_028995302.1"/>
</dbReference>
<feature type="domain" description="Interferon/interleukin receptor" evidence="4">
    <location>
        <begin position="154"/>
        <end position="239"/>
    </location>
</feature>
<keyword evidence="3" id="KW-0732">Signal</keyword>
<name>A0AAY4AS36_9TELE</name>
<gene>
    <name evidence="5" type="primary">ifngr2</name>
</gene>
<dbReference type="PANTHER" id="PTHR20859">
    <property type="entry name" value="INTERFERON/INTERLEUKIN RECEPTOR"/>
    <property type="match status" value="1"/>
</dbReference>
<reference evidence="5 6" key="1">
    <citation type="submission" date="2020-06" db="EMBL/GenBank/DDBJ databases">
        <authorList>
            <consortium name="Wellcome Sanger Institute Data Sharing"/>
        </authorList>
    </citation>
    <scope>NUCLEOTIDE SEQUENCE [LARGE SCALE GENOMIC DNA]</scope>
</reference>
<evidence type="ECO:0000259" key="4">
    <source>
        <dbReference type="Pfam" id="PF09294"/>
    </source>
</evidence>
<dbReference type="Proteomes" id="UP000694580">
    <property type="component" value="Chromosome 11"/>
</dbReference>
<dbReference type="Pfam" id="PF09294">
    <property type="entry name" value="Interfer-bind"/>
    <property type="match status" value="1"/>
</dbReference>
<dbReference type="InterPro" id="IPR015373">
    <property type="entry name" value="Interferon/interleukin_rcp_dom"/>
</dbReference>
<dbReference type="AlphaFoldDB" id="A0AAY4AS36"/>
<evidence type="ECO:0000256" key="2">
    <source>
        <dbReference type="SAM" id="Phobius"/>
    </source>
</evidence>
<evidence type="ECO:0000256" key="3">
    <source>
        <dbReference type="SAM" id="SignalP"/>
    </source>
</evidence>
<keyword evidence="6" id="KW-1185">Reference proteome</keyword>
<dbReference type="InterPro" id="IPR050650">
    <property type="entry name" value="Type-II_Cytokine-TF_Rcpt"/>
</dbReference>
<evidence type="ECO:0000313" key="5">
    <source>
        <dbReference type="Ensembl" id="ENSDCDP00010011639.1"/>
    </source>
</evidence>
<reference evidence="5" key="2">
    <citation type="submission" date="2025-08" db="UniProtKB">
        <authorList>
            <consortium name="Ensembl"/>
        </authorList>
    </citation>
    <scope>IDENTIFICATION</scope>
</reference>
<organism evidence="5 6">
    <name type="scientific">Denticeps clupeoides</name>
    <name type="common">denticle herring</name>
    <dbReference type="NCBI Taxonomy" id="299321"/>
    <lineage>
        <taxon>Eukaryota</taxon>
        <taxon>Metazoa</taxon>
        <taxon>Chordata</taxon>
        <taxon>Craniata</taxon>
        <taxon>Vertebrata</taxon>
        <taxon>Euteleostomi</taxon>
        <taxon>Actinopterygii</taxon>
        <taxon>Neopterygii</taxon>
        <taxon>Teleostei</taxon>
        <taxon>Clupei</taxon>
        <taxon>Clupeiformes</taxon>
        <taxon>Denticipitoidei</taxon>
        <taxon>Denticipitidae</taxon>
        <taxon>Denticeps</taxon>
    </lineage>
</organism>
<feature type="chain" id="PRO_5044224763" description="Interferon/interleukin receptor domain-containing protein" evidence="3">
    <location>
        <begin position="19"/>
        <end position="351"/>
    </location>
</feature>
<feature type="signal peptide" evidence="3">
    <location>
        <begin position="1"/>
        <end position="18"/>
    </location>
</feature>
<feature type="transmembrane region" description="Helical" evidence="2">
    <location>
        <begin position="251"/>
        <end position="274"/>
    </location>
</feature>
<keyword evidence="2" id="KW-0472">Membrane</keyword>
<accession>A0AAY4AS36</accession>
<dbReference type="SUPFAM" id="SSF49265">
    <property type="entry name" value="Fibronectin type III"/>
    <property type="match status" value="2"/>
</dbReference>
<sequence>MTGTFRFFLVCFSYAVLCEVVAPWQRSKPTNVRLHRKEPLLMWQDGDGDSDSGGLHTSFVVQYADSKKDHWKNVPGCVSPSDGLRISCEGFLPHCKCDFSGLQEELYGAWMRVLVQGEMGNNTTLWTEADQQVQCIHYGSCVPEMILTPGPDSLTVEIKNRDSTLWKEYNGFLRYQVYYGREGGVMEVCHEQCHCTETGECGSPTVIPGLIMGERYCVQVQYLVYHKPYSNRSEVVCELIPETPAARELRIAVPLVAVFSALLSLSIGCFCLIIKNHKKVKHCLRPSFALPDHFYQFFSKEFSQEDMTSSSPAYHQPYEVISTVEELDEGGPNSGSMEDGEQEEGCSGAST</sequence>
<feature type="region of interest" description="Disordered" evidence="1">
    <location>
        <begin position="327"/>
        <end position="351"/>
    </location>
</feature>
<reference evidence="5" key="3">
    <citation type="submission" date="2025-09" db="UniProtKB">
        <authorList>
            <consortium name="Ensembl"/>
        </authorList>
    </citation>
    <scope>IDENTIFICATION</scope>
</reference>
<dbReference type="InterPro" id="IPR036116">
    <property type="entry name" value="FN3_sf"/>
</dbReference>
<dbReference type="Gene3D" id="2.60.40.10">
    <property type="entry name" value="Immunoglobulins"/>
    <property type="match status" value="2"/>
</dbReference>
<dbReference type="PANTHER" id="PTHR20859:SF84">
    <property type="entry name" value="INTERFERON ALPHA_BETA RECEPTOR 2"/>
    <property type="match status" value="1"/>
</dbReference>
<dbReference type="GeneID" id="114799091"/>
<dbReference type="InterPro" id="IPR013783">
    <property type="entry name" value="Ig-like_fold"/>
</dbReference>
<proteinExistence type="predicted"/>
<evidence type="ECO:0000256" key="1">
    <source>
        <dbReference type="SAM" id="MobiDB-lite"/>
    </source>
</evidence>